<comment type="caution">
    <text evidence="3">The sequence shown here is derived from an EMBL/GenBank/DDBJ whole genome shotgun (WGS) entry which is preliminary data.</text>
</comment>
<dbReference type="PROSITE" id="PS00571">
    <property type="entry name" value="AMIDASES"/>
    <property type="match status" value="1"/>
</dbReference>
<proteinExistence type="inferred from homology"/>
<comment type="similarity">
    <text evidence="1">Belongs to the amidase family.</text>
</comment>
<evidence type="ECO:0000256" key="1">
    <source>
        <dbReference type="ARBA" id="ARBA00009199"/>
    </source>
</evidence>
<sequence>MGTAFKEYANYDALGLAELIAAKTVSPQEVLEAALHRIEKLNPVVNAVSVSMSDIAREQVKKGLPEGVFRGVPFLLKDLEVSNLPGVPTQVGSRMLENNLPSSASHAVNAFIAAGFTLAGKTRVPNFGISATTEPVFGGPVRNPWNLGHSAGGSSGGAAAAVAAGMVPIAQATDAAGSLRLPASHCHLFGLKVSRGRVSAAPAGEFAGGMGSAHVLSHTVRDSAAALDIACQPCAGDPYFAPPPPVSYLQAMQHTPKALRIAINLNTPPGATVDAEVITTIQAAGRMCETLGHTVTEDAPSFDFDQATHDLVLIHGANLSSRVNALLKELGRTPDPEDIEEAAISWAEMGQKFTAADYADSLRRLQAIARTFGQFHQEYDVLLTPVAAQPALPLGTLSMRKSFEEGYLNDLFAHMAFTSVSNATGQPAMSVPMGFSSSGLPIGAQFTAAYGREDVLLALAAQIEQTHPWRHQRAPIWG</sequence>
<name>A0A3A1YY50_9BURK</name>
<protein>
    <recommendedName>
        <fullName evidence="2">Amidase domain-containing protein</fullName>
    </recommendedName>
</protein>
<accession>A0A3A1YY50</accession>
<dbReference type="InterPro" id="IPR020556">
    <property type="entry name" value="Amidase_CS"/>
</dbReference>
<reference evidence="3 4" key="1">
    <citation type="submission" date="2017-08" db="EMBL/GenBank/DDBJ databases">
        <title>Pusillimonas indicus sp. nov., a member of the family Alcaligenaceae isolated from surface seawater.</title>
        <authorList>
            <person name="Li J."/>
        </authorList>
    </citation>
    <scope>NUCLEOTIDE SEQUENCE [LARGE SCALE GENOMIC DNA]</scope>
    <source>
        <strain evidence="3 4">L52-1-41</strain>
    </source>
</reference>
<dbReference type="EMBL" id="NQYH01000001">
    <property type="protein sequence ID" value="RIY42466.1"/>
    <property type="molecule type" value="Genomic_DNA"/>
</dbReference>
<gene>
    <name evidence="3" type="ORF">CJP73_03265</name>
</gene>
<dbReference type="PANTHER" id="PTHR11895:SF7">
    <property type="entry name" value="GLUTAMYL-TRNA(GLN) AMIDOTRANSFERASE SUBUNIT A, MITOCHONDRIAL"/>
    <property type="match status" value="1"/>
</dbReference>
<dbReference type="InterPro" id="IPR023631">
    <property type="entry name" value="Amidase_dom"/>
</dbReference>
<dbReference type="PANTHER" id="PTHR11895">
    <property type="entry name" value="TRANSAMIDASE"/>
    <property type="match status" value="1"/>
</dbReference>
<dbReference type="RefSeq" id="WP_114420310.1">
    <property type="nucleotide sequence ID" value="NZ_NQYH01000001.1"/>
</dbReference>
<dbReference type="Gene3D" id="3.90.1300.10">
    <property type="entry name" value="Amidase signature (AS) domain"/>
    <property type="match status" value="1"/>
</dbReference>
<evidence type="ECO:0000313" key="3">
    <source>
        <dbReference type="EMBL" id="RIY42466.1"/>
    </source>
</evidence>
<organism evidence="3 4">
    <name type="scientific">Neopusillimonas maritima</name>
    <dbReference type="NCBI Taxonomy" id="2026239"/>
    <lineage>
        <taxon>Bacteria</taxon>
        <taxon>Pseudomonadati</taxon>
        <taxon>Pseudomonadota</taxon>
        <taxon>Betaproteobacteria</taxon>
        <taxon>Burkholderiales</taxon>
        <taxon>Alcaligenaceae</taxon>
        <taxon>Neopusillimonas</taxon>
    </lineage>
</organism>
<dbReference type="InterPro" id="IPR036928">
    <property type="entry name" value="AS_sf"/>
</dbReference>
<dbReference type="Proteomes" id="UP000266206">
    <property type="component" value="Unassembled WGS sequence"/>
</dbReference>
<feature type="domain" description="Amidase" evidence="2">
    <location>
        <begin position="29"/>
        <end position="457"/>
    </location>
</feature>
<evidence type="ECO:0000259" key="2">
    <source>
        <dbReference type="Pfam" id="PF01425"/>
    </source>
</evidence>
<dbReference type="InterPro" id="IPR000120">
    <property type="entry name" value="Amidase"/>
</dbReference>
<evidence type="ECO:0000313" key="4">
    <source>
        <dbReference type="Proteomes" id="UP000266206"/>
    </source>
</evidence>
<dbReference type="Pfam" id="PF01425">
    <property type="entry name" value="Amidase"/>
    <property type="match status" value="1"/>
</dbReference>
<dbReference type="AlphaFoldDB" id="A0A3A1YY50"/>
<dbReference type="GO" id="GO:0003824">
    <property type="term" value="F:catalytic activity"/>
    <property type="evidence" value="ECO:0007669"/>
    <property type="project" value="InterPro"/>
</dbReference>
<dbReference type="SUPFAM" id="SSF75304">
    <property type="entry name" value="Amidase signature (AS) enzymes"/>
    <property type="match status" value="1"/>
</dbReference>
<dbReference type="OrthoDB" id="9811471at2"/>